<evidence type="ECO:0000313" key="3">
    <source>
        <dbReference type="Proteomes" id="UP001497516"/>
    </source>
</evidence>
<evidence type="ECO:0000256" key="1">
    <source>
        <dbReference type="SAM" id="MobiDB-lite"/>
    </source>
</evidence>
<organism evidence="2 3">
    <name type="scientific">Linum trigynum</name>
    <dbReference type="NCBI Taxonomy" id="586398"/>
    <lineage>
        <taxon>Eukaryota</taxon>
        <taxon>Viridiplantae</taxon>
        <taxon>Streptophyta</taxon>
        <taxon>Embryophyta</taxon>
        <taxon>Tracheophyta</taxon>
        <taxon>Spermatophyta</taxon>
        <taxon>Magnoliopsida</taxon>
        <taxon>eudicotyledons</taxon>
        <taxon>Gunneridae</taxon>
        <taxon>Pentapetalae</taxon>
        <taxon>rosids</taxon>
        <taxon>fabids</taxon>
        <taxon>Malpighiales</taxon>
        <taxon>Linaceae</taxon>
        <taxon>Linum</taxon>
    </lineage>
</organism>
<dbReference type="Proteomes" id="UP001497516">
    <property type="component" value="Chromosome 4"/>
</dbReference>
<feature type="compositionally biased region" description="Polar residues" evidence="1">
    <location>
        <begin position="67"/>
        <end position="77"/>
    </location>
</feature>
<sequence>MEFLSPSLSRSVSLSPYLQAQYLRASTATIHGAFIIPNSSLYRSIKRKLEDQGGAQEKIRIIKEESSQPTLTSNGREGSTGEEIGGTANPPPKLPEKGSISQERSKAGAAIGDPGIKYWKVREANSYGTPRAISLWLRATERIYCHRAPKAGRGFYLAMIGPDGHLPLKQESAGLNHARN</sequence>
<feature type="region of interest" description="Disordered" evidence="1">
    <location>
        <begin position="63"/>
        <end position="99"/>
    </location>
</feature>
<proteinExistence type="predicted"/>
<keyword evidence="3" id="KW-1185">Reference proteome</keyword>
<reference evidence="2 3" key="1">
    <citation type="submission" date="2024-04" db="EMBL/GenBank/DDBJ databases">
        <authorList>
            <person name="Fracassetti M."/>
        </authorList>
    </citation>
    <scope>NUCLEOTIDE SEQUENCE [LARGE SCALE GENOMIC DNA]</scope>
</reference>
<gene>
    <name evidence="2" type="ORF">LTRI10_LOCUS21512</name>
</gene>
<dbReference type="EMBL" id="OZ034817">
    <property type="protein sequence ID" value="CAL1380035.1"/>
    <property type="molecule type" value="Genomic_DNA"/>
</dbReference>
<evidence type="ECO:0000313" key="2">
    <source>
        <dbReference type="EMBL" id="CAL1380035.1"/>
    </source>
</evidence>
<protein>
    <submittedName>
        <fullName evidence="2">Uncharacterized protein</fullName>
    </submittedName>
</protein>
<accession>A0AAV2E3B2</accession>
<name>A0AAV2E3B2_9ROSI</name>
<dbReference type="AlphaFoldDB" id="A0AAV2E3B2"/>